<evidence type="ECO:0000313" key="2">
    <source>
        <dbReference type="Proteomes" id="UP000266506"/>
    </source>
</evidence>
<dbReference type="InterPro" id="IPR008792">
    <property type="entry name" value="PQQD"/>
</dbReference>
<accession>A0A397RR45</accession>
<reference evidence="1 2" key="1">
    <citation type="submission" date="2018-08" db="EMBL/GenBank/DDBJ databases">
        <title>Genomic Encyclopedia of Archaeal and Bacterial Type Strains, Phase II (KMG-II): from individual species to whole genera.</title>
        <authorList>
            <person name="Goeker M."/>
        </authorList>
    </citation>
    <scope>NUCLEOTIDE SEQUENCE [LARGE SCALE GENOMIC DNA]</scope>
    <source>
        <strain evidence="1 2">ATCC 27112</strain>
    </source>
</reference>
<dbReference type="InParanoid" id="A0A397RR45"/>
<gene>
    <name evidence="1" type="ORF">EI71_01289</name>
</gene>
<dbReference type="Gene3D" id="1.10.10.1150">
    <property type="entry name" value="Coenzyme PQQ synthesis protein D (PqqD)"/>
    <property type="match status" value="1"/>
</dbReference>
<dbReference type="Pfam" id="PF05402">
    <property type="entry name" value="PqqD"/>
    <property type="match status" value="1"/>
</dbReference>
<proteinExistence type="predicted"/>
<dbReference type="Proteomes" id="UP000266506">
    <property type="component" value="Unassembled WGS sequence"/>
</dbReference>
<dbReference type="InterPro" id="IPR041881">
    <property type="entry name" value="PqqD_sf"/>
</dbReference>
<comment type="caution">
    <text evidence="1">The sequence shown here is derived from an EMBL/GenBank/DDBJ whole genome shotgun (WGS) entry which is preliminary data.</text>
</comment>
<sequence>MPLKDNFIFKEVQEEYMIVPLFNGNVNMSKVFNLNETGAFIIKKLKEKDDIEYVVDEMFKEYDADKELLRSDIKAFIEELKKRGFYE</sequence>
<dbReference type="RefSeq" id="WP_119016421.1">
    <property type="nucleotide sequence ID" value="NZ_QXEV01000014.1"/>
</dbReference>
<protein>
    <submittedName>
        <fullName evidence="1">Coenzyme PQQ synthesis protein D (PqqD)</fullName>
    </submittedName>
</protein>
<dbReference type="AlphaFoldDB" id="A0A397RR45"/>
<evidence type="ECO:0000313" key="1">
    <source>
        <dbReference type="EMBL" id="RIA75632.1"/>
    </source>
</evidence>
<organism evidence="1 2">
    <name type="scientific">Anaeroplasma bactoclasticum</name>
    <dbReference type="NCBI Taxonomy" id="2088"/>
    <lineage>
        <taxon>Bacteria</taxon>
        <taxon>Bacillati</taxon>
        <taxon>Mycoplasmatota</taxon>
        <taxon>Mollicutes</taxon>
        <taxon>Anaeroplasmatales</taxon>
        <taxon>Anaeroplasmataceae</taxon>
        <taxon>Anaeroplasma</taxon>
    </lineage>
</organism>
<name>A0A397RR45_9MOLU</name>
<dbReference type="OrthoDB" id="9795908at2"/>
<keyword evidence="2" id="KW-1185">Reference proteome</keyword>
<dbReference type="EMBL" id="QXEV01000014">
    <property type="protein sequence ID" value="RIA75632.1"/>
    <property type="molecule type" value="Genomic_DNA"/>
</dbReference>